<proteinExistence type="predicted"/>
<dbReference type="RefSeq" id="WP_186704935.1">
    <property type="nucleotide sequence ID" value="NZ_JABWRB020000001.1"/>
</dbReference>
<comment type="caution">
    <text evidence="2">The sequence shown here is derived from an EMBL/GenBank/DDBJ whole genome shotgun (WGS) entry which is preliminary data.</text>
</comment>
<protein>
    <submittedName>
        <fullName evidence="2">Uncharacterized protein</fullName>
    </submittedName>
</protein>
<dbReference type="Proteomes" id="UP000636518">
    <property type="component" value="Unassembled WGS sequence"/>
</dbReference>
<organism evidence="2">
    <name type="scientific">Pseudomonas zanjanensis</name>
    <dbReference type="NCBI Taxonomy" id="2745496"/>
    <lineage>
        <taxon>Bacteria</taxon>
        <taxon>Pseudomonadati</taxon>
        <taxon>Pseudomonadota</taxon>
        <taxon>Gammaproteobacteria</taxon>
        <taxon>Pseudomonadales</taxon>
        <taxon>Pseudomonadaceae</taxon>
        <taxon>Pseudomonas</taxon>
    </lineage>
</organism>
<evidence type="ECO:0000313" key="3">
    <source>
        <dbReference type="EMBL" id="MBV4495802.1"/>
    </source>
</evidence>
<dbReference type="AlphaFoldDB" id="A0A923FA21"/>
<keyword evidence="1" id="KW-0732">Signal</keyword>
<keyword evidence="4" id="KW-1185">Reference proteome</keyword>
<dbReference type="EMBL" id="JABWRB020000001">
    <property type="protein sequence ID" value="MBV4495802.1"/>
    <property type="molecule type" value="Genomic_DNA"/>
</dbReference>
<sequence>MNFILRSIGLALMLITTAALAHHGWSEYDASNPLTLDGTIKEAGYSHPHGYVRLQTTDKTWTVVLAPPSRMENRGLGKDMLKAGNSATVVGYANRNKPDELRAERITINGKTTELR</sequence>
<evidence type="ECO:0000313" key="2">
    <source>
        <dbReference type="EMBL" id="MBC3388573.1"/>
    </source>
</evidence>
<feature type="signal peptide" evidence="1">
    <location>
        <begin position="1"/>
        <end position="21"/>
    </location>
</feature>
<reference evidence="2" key="2">
    <citation type="submission" date="2020-07" db="EMBL/GenBank/DDBJ databases">
        <authorList>
            <person name="Lood C."/>
            <person name="Girard L."/>
        </authorList>
    </citation>
    <scope>NUCLEOTIDE SEQUENCE</scope>
    <source>
        <strain evidence="2">SWRI12</strain>
    </source>
</reference>
<reference evidence="2 4" key="1">
    <citation type="journal article" date="2020" name="Microorganisms">
        <title>Reliable Identification of Environmental Pseudomonas Isolates Using the rpoD Gene.</title>
        <authorList>
            <consortium name="The Broad Institute Genome Sequencing Platform"/>
            <person name="Girard L."/>
            <person name="Lood C."/>
            <person name="Rokni-Zadeh H."/>
            <person name="van Noort V."/>
            <person name="Lavigne R."/>
            <person name="De Mot R."/>
        </authorList>
    </citation>
    <scope>NUCLEOTIDE SEQUENCE</scope>
    <source>
        <strain evidence="2 4">SWRI12</strain>
    </source>
</reference>
<accession>A0A923FA21</accession>
<name>A0A923FA21_9PSED</name>
<feature type="chain" id="PRO_5044695173" evidence="1">
    <location>
        <begin position="22"/>
        <end position="116"/>
    </location>
</feature>
<evidence type="ECO:0000256" key="1">
    <source>
        <dbReference type="SAM" id="SignalP"/>
    </source>
</evidence>
<dbReference type="InterPro" id="IPR046150">
    <property type="entry name" value="DUF6152"/>
</dbReference>
<gene>
    <name evidence="3" type="ORF">HU715_010530</name>
    <name evidence="2" type="ORF">HU715_02780</name>
</gene>
<dbReference type="Pfam" id="PF19649">
    <property type="entry name" value="DUF6152"/>
    <property type="match status" value="1"/>
</dbReference>
<evidence type="ECO:0000313" key="4">
    <source>
        <dbReference type="Proteomes" id="UP000636518"/>
    </source>
</evidence>
<reference evidence="3" key="3">
    <citation type="submission" date="2021-06" db="EMBL/GenBank/DDBJ databases">
        <title>Updating the genus Pseudomonas: Description of 43 new species and partition of the Pseudomonas putida group.</title>
        <authorList>
            <person name="Girard L."/>
            <person name="Lood C."/>
            <person name="Vandamme P."/>
            <person name="Rokni-Zadeh H."/>
            <person name="Van Noort V."/>
            <person name="Hofte M."/>
            <person name="Lavigne R."/>
            <person name="De Mot R."/>
        </authorList>
    </citation>
    <scope>NUCLEOTIDE SEQUENCE</scope>
    <source>
        <strain evidence="3">SWRI12</strain>
    </source>
</reference>
<dbReference type="EMBL" id="JABWRB010000002">
    <property type="protein sequence ID" value="MBC3388573.1"/>
    <property type="molecule type" value="Genomic_DNA"/>
</dbReference>